<feature type="transmembrane region" description="Helical" evidence="6">
    <location>
        <begin position="109"/>
        <end position="125"/>
    </location>
</feature>
<sequence>MNILNKNTLFYAASKFIPSGLNFLSLSFLSYLLVPEYLGKYSVTLAEVMMANALLFQWIRVSLLRYFNRYKETDKAAFINAVLVLTISVLLVSFVGSTILFFSKGAKESQFVIYGCLWLMTYSVYDINLELHRSSLKAKQYAKIEMYRACFFFLFATVSGYLFKSSEAVIISYIISLLIPLILFKSEYIHFKINHPDKEIVKSILKFGLPLALMLASSYINNVVDRLLIEKYLGSNKVALYAIGYDIFKQIIWLPFLIINLSNYPLLIKLHENKEEEKLRQSLKENVDILCFTSLLIALILFINAKEFISVFLGVPYRETALLIMPYVILGTIMYGLTVYHFNNAFQFKEKTKQIAVIYIIGACINICSNIFFLPAFGLLGAAYATVLSYASIFLMSIVWGRVYYKMPFPDLTKLAPVLLILLVFTEGISFLKMENIFASMLVKTACLLIIFTGIVVKFNLIDYRAILKVGR</sequence>
<gene>
    <name evidence="7" type="ORF">SAMN06269250_3654</name>
</gene>
<evidence type="ECO:0000256" key="6">
    <source>
        <dbReference type="SAM" id="Phobius"/>
    </source>
</evidence>
<dbReference type="GO" id="GO:0005886">
    <property type="term" value="C:plasma membrane"/>
    <property type="evidence" value="ECO:0007669"/>
    <property type="project" value="UniProtKB-SubCell"/>
</dbReference>
<keyword evidence="8" id="KW-1185">Reference proteome</keyword>
<feature type="transmembrane region" description="Helical" evidence="6">
    <location>
        <begin position="12"/>
        <end position="32"/>
    </location>
</feature>
<evidence type="ECO:0000256" key="1">
    <source>
        <dbReference type="ARBA" id="ARBA00004651"/>
    </source>
</evidence>
<dbReference type="Proteomes" id="UP000219452">
    <property type="component" value="Unassembled WGS sequence"/>
</dbReference>
<feature type="transmembrane region" description="Helical" evidence="6">
    <location>
        <begin position="287"/>
        <end position="304"/>
    </location>
</feature>
<keyword evidence="5 6" id="KW-0472">Membrane</keyword>
<dbReference type="InterPro" id="IPR050833">
    <property type="entry name" value="Poly_Biosynth_Transport"/>
</dbReference>
<keyword evidence="3 6" id="KW-0812">Transmembrane</keyword>
<comment type="subcellular location">
    <subcellularLocation>
        <location evidence="1">Cell membrane</location>
        <topology evidence="1">Multi-pass membrane protein</topology>
    </subcellularLocation>
</comment>
<feature type="transmembrane region" description="Helical" evidence="6">
    <location>
        <begin position="324"/>
        <end position="343"/>
    </location>
</feature>
<feature type="transmembrane region" description="Helical" evidence="6">
    <location>
        <begin position="200"/>
        <end position="220"/>
    </location>
</feature>
<name>A0A286G8I4_9BACT</name>
<evidence type="ECO:0000313" key="7">
    <source>
        <dbReference type="EMBL" id="SOD91815.1"/>
    </source>
</evidence>
<dbReference type="EMBL" id="OCNH01000003">
    <property type="protein sequence ID" value="SOD91815.1"/>
    <property type="molecule type" value="Genomic_DNA"/>
</dbReference>
<dbReference type="PANTHER" id="PTHR30250:SF11">
    <property type="entry name" value="O-ANTIGEN TRANSPORTER-RELATED"/>
    <property type="match status" value="1"/>
</dbReference>
<feature type="transmembrane region" description="Helical" evidence="6">
    <location>
        <begin position="355"/>
        <end position="377"/>
    </location>
</feature>
<proteinExistence type="predicted"/>
<organism evidence="7 8">
    <name type="scientific">Spirosoma fluviale</name>
    <dbReference type="NCBI Taxonomy" id="1597977"/>
    <lineage>
        <taxon>Bacteria</taxon>
        <taxon>Pseudomonadati</taxon>
        <taxon>Bacteroidota</taxon>
        <taxon>Cytophagia</taxon>
        <taxon>Cytophagales</taxon>
        <taxon>Cytophagaceae</taxon>
        <taxon>Spirosoma</taxon>
    </lineage>
</organism>
<dbReference type="PANTHER" id="PTHR30250">
    <property type="entry name" value="PST FAMILY PREDICTED COLANIC ACID TRANSPORTER"/>
    <property type="match status" value="1"/>
</dbReference>
<dbReference type="RefSeq" id="WP_179830225.1">
    <property type="nucleotide sequence ID" value="NZ_OCNH01000003.1"/>
</dbReference>
<protein>
    <submittedName>
        <fullName evidence="7">Membrane protein involved in the export of O-antigen and teichoic acid</fullName>
    </submittedName>
</protein>
<evidence type="ECO:0000256" key="5">
    <source>
        <dbReference type="ARBA" id="ARBA00023136"/>
    </source>
</evidence>
<feature type="transmembrane region" description="Helical" evidence="6">
    <location>
        <begin position="146"/>
        <end position="163"/>
    </location>
</feature>
<evidence type="ECO:0000256" key="2">
    <source>
        <dbReference type="ARBA" id="ARBA00022475"/>
    </source>
</evidence>
<evidence type="ECO:0000256" key="4">
    <source>
        <dbReference type="ARBA" id="ARBA00022989"/>
    </source>
</evidence>
<feature type="transmembrane region" description="Helical" evidence="6">
    <location>
        <begin position="77"/>
        <end position="103"/>
    </location>
</feature>
<evidence type="ECO:0000313" key="8">
    <source>
        <dbReference type="Proteomes" id="UP000219452"/>
    </source>
</evidence>
<feature type="transmembrane region" description="Helical" evidence="6">
    <location>
        <begin position="438"/>
        <end position="462"/>
    </location>
</feature>
<feature type="transmembrane region" description="Helical" evidence="6">
    <location>
        <begin position="240"/>
        <end position="266"/>
    </location>
</feature>
<accession>A0A286G8I4</accession>
<evidence type="ECO:0000256" key="3">
    <source>
        <dbReference type="ARBA" id="ARBA00022692"/>
    </source>
</evidence>
<dbReference type="Pfam" id="PF13440">
    <property type="entry name" value="Polysacc_synt_3"/>
    <property type="match status" value="1"/>
</dbReference>
<feature type="transmembrane region" description="Helical" evidence="6">
    <location>
        <begin position="169"/>
        <end position="188"/>
    </location>
</feature>
<feature type="transmembrane region" description="Helical" evidence="6">
    <location>
        <begin position="38"/>
        <end position="56"/>
    </location>
</feature>
<dbReference type="AlphaFoldDB" id="A0A286G8I4"/>
<feature type="transmembrane region" description="Helical" evidence="6">
    <location>
        <begin position="383"/>
        <end position="403"/>
    </location>
</feature>
<reference evidence="8" key="1">
    <citation type="submission" date="2017-09" db="EMBL/GenBank/DDBJ databases">
        <authorList>
            <person name="Varghese N."/>
            <person name="Submissions S."/>
        </authorList>
    </citation>
    <scope>NUCLEOTIDE SEQUENCE [LARGE SCALE GENOMIC DNA]</scope>
    <source>
        <strain evidence="8">DSM 29961</strain>
    </source>
</reference>
<keyword evidence="2" id="KW-1003">Cell membrane</keyword>
<keyword evidence="4 6" id="KW-1133">Transmembrane helix</keyword>
<feature type="transmembrane region" description="Helical" evidence="6">
    <location>
        <begin position="415"/>
        <end position="432"/>
    </location>
</feature>